<sequence length="60" mass="6790">MLVTAKSTPESENVLCGLQTSINDDSPISYILRFVHIAMPEIQQGELSQAFFLTPFQLRY</sequence>
<organism evidence="1 2">
    <name type="scientific">Penicillium roqueforti (strain FM164)</name>
    <dbReference type="NCBI Taxonomy" id="1365484"/>
    <lineage>
        <taxon>Eukaryota</taxon>
        <taxon>Fungi</taxon>
        <taxon>Dikarya</taxon>
        <taxon>Ascomycota</taxon>
        <taxon>Pezizomycotina</taxon>
        <taxon>Eurotiomycetes</taxon>
        <taxon>Eurotiomycetidae</taxon>
        <taxon>Eurotiales</taxon>
        <taxon>Aspergillaceae</taxon>
        <taxon>Penicillium</taxon>
    </lineage>
</organism>
<dbReference type="Proteomes" id="UP000030686">
    <property type="component" value="Unassembled WGS sequence"/>
</dbReference>
<evidence type="ECO:0000313" key="1">
    <source>
        <dbReference type="EMBL" id="CDM27074.1"/>
    </source>
</evidence>
<keyword evidence="2" id="KW-1185">Reference proteome</keyword>
<dbReference type="AlphaFoldDB" id="W6PYN4"/>
<gene>
    <name evidence="1" type="ORF">PROQFM164_S01g000883</name>
</gene>
<dbReference type="EMBL" id="HG792015">
    <property type="protein sequence ID" value="CDM27074.1"/>
    <property type="molecule type" value="Genomic_DNA"/>
</dbReference>
<evidence type="ECO:0000313" key="2">
    <source>
        <dbReference type="Proteomes" id="UP000030686"/>
    </source>
</evidence>
<reference evidence="1" key="1">
    <citation type="journal article" date="2014" name="Nat. Commun.">
        <title>Multiple recent horizontal transfers of a large genomic region in cheese making fungi.</title>
        <authorList>
            <person name="Cheeseman K."/>
            <person name="Ropars J."/>
            <person name="Renault P."/>
            <person name="Dupont J."/>
            <person name="Gouzy J."/>
            <person name="Branca A."/>
            <person name="Abraham A.L."/>
            <person name="Ceppi M."/>
            <person name="Conseiller E."/>
            <person name="Debuchy R."/>
            <person name="Malagnac F."/>
            <person name="Goarin A."/>
            <person name="Silar P."/>
            <person name="Lacoste S."/>
            <person name="Sallet E."/>
            <person name="Bensimon A."/>
            <person name="Giraud T."/>
            <person name="Brygoo Y."/>
        </authorList>
    </citation>
    <scope>NUCLEOTIDE SEQUENCE [LARGE SCALE GENOMIC DNA]</scope>
    <source>
        <strain evidence="1">FM164</strain>
    </source>
</reference>
<proteinExistence type="predicted"/>
<accession>W6PYN4</accession>
<name>W6PYN4_PENRF</name>
<protein>
    <submittedName>
        <fullName evidence="1">Genomic scaffold, ProqFM164S01</fullName>
    </submittedName>
</protein>